<keyword evidence="5" id="KW-1185">Reference proteome</keyword>
<comment type="caution">
    <text evidence="4">The sequence shown here is derived from an EMBL/GenBank/DDBJ whole genome shotgun (WGS) entry which is preliminary data.</text>
</comment>
<name>A0AA35WCM6_GEOBA</name>
<gene>
    <name evidence="4" type="ORF">GBAR_LOCUS6525</name>
</gene>
<dbReference type="GO" id="GO:0004316">
    <property type="term" value="F:3-oxoacyl-[acyl-carrier-protein] reductase (NADPH) activity"/>
    <property type="evidence" value="ECO:0007669"/>
    <property type="project" value="UniProtKB-EC"/>
</dbReference>
<feature type="non-terminal residue" evidence="4">
    <location>
        <position position="98"/>
    </location>
</feature>
<dbReference type="PANTHER" id="PTHR42879:SF2">
    <property type="entry name" value="3-OXOACYL-[ACYL-CARRIER-PROTEIN] REDUCTASE FABG"/>
    <property type="match status" value="1"/>
</dbReference>
<evidence type="ECO:0000256" key="1">
    <source>
        <dbReference type="ARBA" id="ARBA00006484"/>
    </source>
</evidence>
<comment type="similarity">
    <text evidence="1">Belongs to the short-chain dehydrogenases/reductases (SDR) family.</text>
</comment>
<protein>
    <recommendedName>
        <fullName evidence="2">3-oxoacyl-[acyl-carrier-protein] reductase</fullName>
        <ecNumber evidence="2">1.1.1.100</ecNumber>
    </recommendedName>
</protein>
<dbReference type="CDD" id="cd05233">
    <property type="entry name" value="SDR_c"/>
    <property type="match status" value="1"/>
</dbReference>
<evidence type="ECO:0000256" key="3">
    <source>
        <dbReference type="ARBA" id="ARBA00048508"/>
    </source>
</evidence>
<sequence length="98" mass="10807">MPRVVETAVSEWGGVDILCNNVGIQPANSYLPAHEFPEEMWDRIIDVNLKSFFLMTKYCVPEMKKRGGGAIINTASVQGLQSMQACLPMQPVRAVPSP</sequence>
<dbReference type="PANTHER" id="PTHR42879">
    <property type="entry name" value="3-OXOACYL-(ACYL-CARRIER-PROTEIN) REDUCTASE"/>
    <property type="match status" value="1"/>
</dbReference>
<dbReference type="Proteomes" id="UP001174909">
    <property type="component" value="Unassembled WGS sequence"/>
</dbReference>
<dbReference type="InterPro" id="IPR050259">
    <property type="entry name" value="SDR"/>
</dbReference>
<evidence type="ECO:0000313" key="4">
    <source>
        <dbReference type="EMBL" id="CAI8009760.1"/>
    </source>
</evidence>
<dbReference type="PRINTS" id="PR00081">
    <property type="entry name" value="GDHRDH"/>
</dbReference>
<dbReference type="EMBL" id="CASHTH010000991">
    <property type="protein sequence ID" value="CAI8009760.1"/>
    <property type="molecule type" value="Genomic_DNA"/>
</dbReference>
<dbReference type="InterPro" id="IPR036291">
    <property type="entry name" value="NAD(P)-bd_dom_sf"/>
</dbReference>
<organism evidence="4 5">
    <name type="scientific">Geodia barretti</name>
    <name type="common">Barrett's horny sponge</name>
    <dbReference type="NCBI Taxonomy" id="519541"/>
    <lineage>
        <taxon>Eukaryota</taxon>
        <taxon>Metazoa</taxon>
        <taxon>Porifera</taxon>
        <taxon>Demospongiae</taxon>
        <taxon>Heteroscleromorpha</taxon>
        <taxon>Tetractinellida</taxon>
        <taxon>Astrophorina</taxon>
        <taxon>Geodiidae</taxon>
        <taxon>Geodia</taxon>
    </lineage>
</organism>
<dbReference type="Gene3D" id="3.40.50.720">
    <property type="entry name" value="NAD(P)-binding Rossmann-like Domain"/>
    <property type="match status" value="1"/>
</dbReference>
<comment type="catalytic activity">
    <reaction evidence="3">
        <text>a (3R)-hydroxyacyl-[ACP] + NADP(+) = a 3-oxoacyl-[ACP] + NADPH + H(+)</text>
        <dbReference type="Rhea" id="RHEA:17397"/>
        <dbReference type="Rhea" id="RHEA-COMP:9916"/>
        <dbReference type="Rhea" id="RHEA-COMP:9945"/>
        <dbReference type="ChEBI" id="CHEBI:15378"/>
        <dbReference type="ChEBI" id="CHEBI:57783"/>
        <dbReference type="ChEBI" id="CHEBI:58349"/>
        <dbReference type="ChEBI" id="CHEBI:78776"/>
        <dbReference type="ChEBI" id="CHEBI:78827"/>
        <dbReference type="EC" id="1.1.1.100"/>
    </reaction>
</comment>
<dbReference type="InterPro" id="IPR002347">
    <property type="entry name" value="SDR_fam"/>
</dbReference>
<dbReference type="AlphaFoldDB" id="A0AA35WCM6"/>
<reference evidence="4" key="1">
    <citation type="submission" date="2023-03" db="EMBL/GenBank/DDBJ databases">
        <authorList>
            <person name="Steffen K."/>
            <person name="Cardenas P."/>
        </authorList>
    </citation>
    <scope>NUCLEOTIDE SEQUENCE</scope>
</reference>
<evidence type="ECO:0000256" key="2">
    <source>
        <dbReference type="ARBA" id="ARBA00012948"/>
    </source>
</evidence>
<dbReference type="Pfam" id="PF00106">
    <property type="entry name" value="adh_short"/>
    <property type="match status" value="1"/>
</dbReference>
<dbReference type="EC" id="1.1.1.100" evidence="2"/>
<evidence type="ECO:0000313" key="5">
    <source>
        <dbReference type="Proteomes" id="UP001174909"/>
    </source>
</evidence>
<dbReference type="SUPFAM" id="SSF51735">
    <property type="entry name" value="NAD(P)-binding Rossmann-fold domains"/>
    <property type="match status" value="1"/>
</dbReference>
<accession>A0AA35WCM6</accession>
<proteinExistence type="inferred from homology"/>